<dbReference type="Pfam" id="PF02620">
    <property type="entry name" value="YceD"/>
    <property type="match status" value="1"/>
</dbReference>
<dbReference type="EMBL" id="QUMS01000006">
    <property type="protein sequence ID" value="REG04658.1"/>
    <property type="molecule type" value="Genomic_DNA"/>
</dbReference>
<accession>A0A3E0A2S4</accession>
<protein>
    <recommendedName>
        <fullName evidence="3">DUF177 domain-containing protein</fullName>
    </recommendedName>
</protein>
<sequence>MNKPSRTFRINVGFLINQPIGFYRDIPIELDQFDFDESLSVRDLKGNLNLSRTQSGLRIQSDFTALTTMECGRCLEEFELKLDSHFEEIFTYENHPLSEDELIIPEDGNIDFEPYIRDYLLLEVPINPVCKPDCLGLCDICGENRNLHDCGHEHEKPAPNMARLMKSVEGSFYPGKNTPISE</sequence>
<dbReference type="Proteomes" id="UP000256388">
    <property type="component" value="Unassembled WGS sequence"/>
</dbReference>
<dbReference type="OrthoDB" id="9790372at2"/>
<name>A0A3E0A2S4_9CHLR</name>
<evidence type="ECO:0000313" key="2">
    <source>
        <dbReference type="Proteomes" id="UP000256388"/>
    </source>
</evidence>
<evidence type="ECO:0000313" key="1">
    <source>
        <dbReference type="EMBL" id="REG04658.1"/>
    </source>
</evidence>
<dbReference type="AlphaFoldDB" id="A0A3E0A2S4"/>
<dbReference type="RefSeq" id="WP_116226254.1">
    <property type="nucleotide sequence ID" value="NZ_AP018437.1"/>
</dbReference>
<comment type="caution">
    <text evidence="1">The sequence shown here is derived from an EMBL/GenBank/DDBJ whole genome shotgun (WGS) entry which is preliminary data.</text>
</comment>
<dbReference type="InterPro" id="IPR003772">
    <property type="entry name" value="YceD"/>
</dbReference>
<proteinExistence type="predicted"/>
<dbReference type="PANTHER" id="PTHR34374">
    <property type="entry name" value="LARGE RIBOSOMAL RNA SUBUNIT ACCUMULATION PROTEIN YCED HOMOLOG 1, CHLOROPLASTIC"/>
    <property type="match status" value="1"/>
</dbReference>
<evidence type="ECO:0008006" key="3">
    <source>
        <dbReference type="Google" id="ProtNLM"/>
    </source>
</evidence>
<dbReference type="PANTHER" id="PTHR34374:SF1">
    <property type="entry name" value="LARGE RIBOSOMAL RNA SUBUNIT ACCUMULATION PROTEIN YCED HOMOLOG 1, CHLOROPLASTIC"/>
    <property type="match status" value="1"/>
</dbReference>
<keyword evidence="2" id="KW-1185">Reference proteome</keyword>
<reference evidence="1 2" key="1">
    <citation type="submission" date="2018-08" db="EMBL/GenBank/DDBJ databases">
        <title>Genomic Encyclopedia of Type Strains, Phase IV (KMG-IV): sequencing the most valuable type-strain genomes for metagenomic binning, comparative biology and taxonomic classification.</title>
        <authorList>
            <person name="Goeker M."/>
        </authorList>
    </citation>
    <scope>NUCLEOTIDE SEQUENCE [LARGE SCALE GENOMIC DNA]</scope>
    <source>
        <strain evidence="1 2">DSM 23923</strain>
    </source>
</reference>
<gene>
    <name evidence="1" type="ORF">DFR64_3006</name>
</gene>
<organism evidence="1 2">
    <name type="scientific">Pelolinea submarina</name>
    <dbReference type="NCBI Taxonomy" id="913107"/>
    <lineage>
        <taxon>Bacteria</taxon>
        <taxon>Bacillati</taxon>
        <taxon>Chloroflexota</taxon>
        <taxon>Anaerolineae</taxon>
        <taxon>Anaerolineales</taxon>
        <taxon>Anaerolineaceae</taxon>
        <taxon>Pelolinea</taxon>
    </lineage>
</organism>